<feature type="compositionally biased region" description="Polar residues" evidence="1">
    <location>
        <begin position="88"/>
        <end position="98"/>
    </location>
</feature>
<dbReference type="InterPro" id="IPR058693">
    <property type="entry name" value="Fn3_SaeA_3rd"/>
</dbReference>
<keyword evidence="9" id="KW-1185">Reference proteome</keyword>
<evidence type="ECO:0000259" key="7">
    <source>
        <dbReference type="Pfam" id="PF25836"/>
    </source>
</evidence>
<evidence type="ECO:0000256" key="1">
    <source>
        <dbReference type="SAM" id="MobiDB-lite"/>
    </source>
</evidence>
<name>A0A848KD21_9NOCA</name>
<dbReference type="InterPro" id="IPR058695">
    <property type="entry name" value="SaeA_N"/>
</dbReference>
<dbReference type="Pfam" id="PF25834">
    <property type="entry name" value="Fn3_SaeA_4th"/>
    <property type="match status" value="1"/>
</dbReference>
<dbReference type="Pfam" id="PF25833">
    <property type="entry name" value="Fn3_SaeA_3rd"/>
    <property type="match status" value="1"/>
</dbReference>
<dbReference type="RefSeq" id="WP_169585764.1">
    <property type="nucleotide sequence ID" value="NZ_VCQU01000002.1"/>
</dbReference>
<dbReference type="AlphaFoldDB" id="A0A848KD21"/>
<reference evidence="8 9" key="2">
    <citation type="submission" date="2020-06" db="EMBL/GenBank/DDBJ databases">
        <title>Antribacter stalactiti gen. nov., sp. nov., a new member of the family Nacardiaceae isolated from a cave.</title>
        <authorList>
            <person name="Kim I.S."/>
        </authorList>
    </citation>
    <scope>NUCLEOTIDE SEQUENCE [LARGE SCALE GENOMIC DNA]</scope>
    <source>
        <strain evidence="8 9">YC2-7</strain>
    </source>
</reference>
<dbReference type="InterPro" id="IPR058696">
    <property type="entry name" value="Fn3_SaeA_5th"/>
</dbReference>
<dbReference type="Pfam" id="PF25835">
    <property type="entry name" value="Fn3_SaeA_5th"/>
    <property type="match status" value="1"/>
</dbReference>
<dbReference type="InterPro" id="IPR058692">
    <property type="entry name" value="Fn3_SaeA_2nd"/>
</dbReference>
<dbReference type="Pfam" id="PF25832">
    <property type="entry name" value="Fn3_SaeA_2nd"/>
    <property type="match status" value="1"/>
</dbReference>
<feature type="region of interest" description="Disordered" evidence="1">
    <location>
        <begin position="83"/>
        <end position="106"/>
    </location>
</feature>
<comment type="caution">
    <text evidence="8">The sequence shown here is derived from an EMBL/GenBank/DDBJ whole genome shotgun (WGS) entry which is preliminary data.</text>
</comment>
<dbReference type="Pfam" id="PF25831">
    <property type="entry name" value="SaeA_1st"/>
    <property type="match status" value="1"/>
</dbReference>
<accession>A0A848KD21</accession>
<feature type="compositionally biased region" description="Low complexity" evidence="1">
    <location>
        <begin position="195"/>
        <end position="204"/>
    </location>
</feature>
<dbReference type="EMBL" id="VCQU01000002">
    <property type="protein sequence ID" value="NMN95064.1"/>
    <property type="molecule type" value="Genomic_DNA"/>
</dbReference>
<evidence type="ECO:0000259" key="6">
    <source>
        <dbReference type="Pfam" id="PF25835"/>
    </source>
</evidence>
<proteinExistence type="predicted"/>
<feature type="compositionally biased region" description="Polar residues" evidence="1">
    <location>
        <begin position="210"/>
        <end position="223"/>
    </location>
</feature>
<protein>
    <submittedName>
        <fullName evidence="8">Uncharacterized protein</fullName>
    </submittedName>
</protein>
<sequence>MGASPELRLEQLMKWQRITQARGLRTPTPETLRTIASLNTIDGDYEQAVEEWSETLGWLLHQLKMGVVDPVAQLPNKLLVPRAGTGTNGSRTVSSASESRFGGPSSPAELRLEALLEWRRRAIDAGRTEVAALTEKKLRLILRMPGHLAPDIARTLSVSPALAAEIANVLSDSVKQAPAPATDPRTQATPMSTPAKQAHANAAAPLQPVPASQTAGRSDTTPASPREAIRERRSAPVGVLLDLEPEDFDEFDYFDAPDTVHTIKVTGSLATGMTYGWPAYSAADGEVVVYRLVSNDEHQPWGPDKGDYIGATLDTRVGDARRYASAVRHVQVWTYVGLNVSDAIRQQPTLYANGALVSPVTELEIREDQGRVIGQWSVFEGIRAVQVYRIPIERAAFGGEEPRFRILTDLPNLGGFVDRGAERGKRYLYRVRAEATIDGTTRLSVHTQAETFVSALLEPVEDLSVVFGDGDDGERQFDLKWTTPSAGRVYVYRTVSGPTPGADAVPLAEGQLAGAGLPIESRLAHPISSDTASSSTMVDVPWPREWTRAYFTPVTVLDGRYQVGKTTSATRTERITHAEIVERVDKQILTFTWPAGAAAVLVYTGVRGQTADQGLSGQPTEISAGMYARFGGLHFPQRLPNGGCSLHMVPVAFAAGERIQGQYVTVDYPGMLRVFYDLDITRGSTGDPIVATIEIAAEKDTDGSPPFVLVNNPDRLPLGVRDGDAIDVARAGGTDRPAKMFSPPNGLTASRNGLKFQADVRGRTGFLRLFAHLPPERLGIFALLDPPVAKLVLSAGRRR</sequence>
<feature type="compositionally biased region" description="Polar residues" evidence="1">
    <location>
        <begin position="184"/>
        <end position="194"/>
    </location>
</feature>
<feature type="domain" description="SaeA first Fn3-like" evidence="3">
    <location>
        <begin position="263"/>
        <end position="355"/>
    </location>
</feature>
<evidence type="ECO:0000259" key="3">
    <source>
        <dbReference type="Pfam" id="PF25832"/>
    </source>
</evidence>
<evidence type="ECO:0000259" key="5">
    <source>
        <dbReference type="Pfam" id="PF25834"/>
    </source>
</evidence>
<gene>
    <name evidence="8" type="ORF">FGL95_08455</name>
</gene>
<feature type="domain" description="SaeA third Fn3-like" evidence="5">
    <location>
        <begin position="470"/>
        <end position="566"/>
    </location>
</feature>
<evidence type="ECO:0000259" key="4">
    <source>
        <dbReference type="Pfam" id="PF25833"/>
    </source>
</evidence>
<evidence type="ECO:0000313" key="9">
    <source>
        <dbReference type="Proteomes" id="UP000535543"/>
    </source>
</evidence>
<feature type="domain" description="SaeA N-terminal" evidence="2">
    <location>
        <begin position="111"/>
        <end position="170"/>
    </location>
</feature>
<dbReference type="Pfam" id="PF25836">
    <property type="entry name" value="Fn3_SaeA_6th"/>
    <property type="match status" value="1"/>
</dbReference>
<feature type="domain" description="SaeA fourth Fn3-like" evidence="6">
    <location>
        <begin position="575"/>
        <end position="667"/>
    </location>
</feature>
<dbReference type="InterPro" id="IPR058691">
    <property type="entry name" value="Fn3_SaeA_1st"/>
</dbReference>
<dbReference type="Proteomes" id="UP000535543">
    <property type="component" value="Unassembled WGS sequence"/>
</dbReference>
<organism evidence="8 9">
    <name type="scientific">Antrihabitans stalactiti</name>
    <dbReference type="NCBI Taxonomy" id="2584121"/>
    <lineage>
        <taxon>Bacteria</taxon>
        <taxon>Bacillati</taxon>
        <taxon>Actinomycetota</taxon>
        <taxon>Actinomycetes</taxon>
        <taxon>Mycobacteriales</taxon>
        <taxon>Nocardiaceae</taxon>
        <taxon>Antrihabitans</taxon>
    </lineage>
</organism>
<evidence type="ECO:0000313" key="8">
    <source>
        <dbReference type="EMBL" id="NMN95064.1"/>
    </source>
</evidence>
<feature type="domain" description="SaeA second Fn3-like" evidence="4">
    <location>
        <begin position="360"/>
        <end position="450"/>
    </location>
</feature>
<reference evidence="8 9" key="1">
    <citation type="submission" date="2019-05" db="EMBL/GenBank/DDBJ databases">
        <authorList>
            <person name="Lee S.D."/>
        </authorList>
    </citation>
    <scope>NUCLEOTIDE SEQUENCE [LARGE SCALE GENOMIC DNA]</scope>
    <source>
        <strain evidence="8 9">YC2-7</strain>
    </source>
</reference>
<evidence type="ECO:0000259" key="2">
    <source>
        <dbReference type="Pfam" id="PF25831"/>
    </source>
</evidence>
<feature type="domain" description="SaeA fifth Fn3-like" evidence="7">
    <location>
        <begin position="671"/>
        <end position="791"/>
    </location>
</feature>
<feature type="region of interest" description="Disordered" evidence="1">
    <location>
        <begin position="174"/>
        <end position="232"/>
    </location>
</feature>
<dbReference type="InterPro" id="IPR058694">
    <property type="entry name" value="Fn3_SaeA_4th"/>
</dbReference>